<dbReference type="OrthoDB" id="9805591at2"/>
<evidence type="ECO:0000313" key="14">
    <source>
        <dbReference type="EMBL" id="AGF77204.1"/>
    </source>
</evidence>
<dbReference type="SMART" id="SM00388">
    <property type="entry name" value="HisKA"/>
    <property type="match status" value="1"/>
</dbReference>
<evidence type="ECO:0000256" key="7">
    <source>
        <dbReference type="ARBA" id="ARBA00022840"/>
    </source>
</evidence>
<evidence type="ECO:0000259" key="12">
    <source>
        <dbReference type="PROSITE" id="PS50112"/>
    </source>
</evidence>
<dbReference type="STRING" id="1167006.UWK_00623"/>
<evidence type="ECO:0000256" key="4">
    <source>
        <dbReference type="ARBA" id="ARBA00022679"/>
    </source>
</evidence>
<dbReference type="eggNOG" id="COG4191">
    <property type="taxonomic scope" value="Bacteria"/>
</dbReference>
<evidence type="ECO:0000256" key="2">
    <source>
        <dbReference type="ARBA" id="ARBA00012438"/>
    </source>
</evidence>
<dbReference type="Proteomes" id="UP000011721">
    <property type="component" value="Chromosome"/>
</dbReference>
<feature type="coiled-coil region" evidence="9">
    <location>
        <begin position="112"/>
        <end position="160"/>
    </location>
</feature>
<evidence type="ECO:0000256" key="9">
    <source>
        <dbReference type="SAM" id="Coils"/>
    </source>
</evidence>
<keyword evidence="10" id="KW-1133">Transmembrane helix</keyword>
<organism evidence="14 15">
    <name type="scientific">Desulfocapsa sulfexigens (strain DSM 10523 / SB164P1)</name>
    <dbReference type="NCBI Taxonomy" id="1167006"/>
    <lineage>
        <taxon>Bacteria</taxon>
        <taxon>Pseudomonadati</taxon>
        <taxon>Thermodesulfobacteriota</taxon>
        <taxon>Desulfobulbia</taxon>
        <taxon>Desulfobulbales</taxon>
        <taxon>Desulfocapsaceae</taxon>
        <taxon>Desulfocapsa</taxon>
    </lineage>
</organism>
<protein>
    <recommendedName>
        <fullName evidence="2">histidine kinase</fullName>
        <ecNumber evidence="2">2.7.13.3</ecNumber>
    </recommendedName>
</protein>
<feature type="transmembrane region" description="Helical" evidence="10">
    <location>
        <begin position="42"/>
        <end position="63"/>
    </location>
</feature>
<dbReference type="Gene3D" id="3.30.450.20">
    <property type="entry name" value="PAS domain"/>
    <property type="match status" value="1"/>
</dbReference>
<dbReference type="Pfam" id="PF02518">
    <property type="entry name" value="HATPase_c"/>
    <property type="match status" value="1"/>
</dbReference>
<dbReference type="SUPFAM" id="SSF55785">
    <property type="entry name" value="PYP-like sensor domain (PAS domain)"/>
    <property type="match status" value="1"/>
</dbReference>
<dbReference type="SUPFAM" id="SSF55874">
    <property type="entry name" value="ATPase domain of HSP90 chaperone/DNA topoisomerase II/histidine kinase"/>
    <property type="match status" value="1"/>
</dbReference>
<evidence type="ECO:0000313" key="15">
    <source>
        <dbReference type="Proteomes" id="UP000011721"/>
    </source>
</evidence>
<dbReference type="GO" id="GO:0005524">
    <property type="term" value="F:ATP binding"/>
    <property type="evidence" value="ECO:0007669"/>
    <property type="project" value="UniProtKB-KW"/>
</dbReference>
<keyword evidence="5" id="KW-0547">Nucleotide-binding</keyword>
<gene>
    <name evidence="14" type="ordered locus">UWK_00623</name>
</gene>
<evidence type="ECO:0000256" key="5">
    <source>
        <dbReference type="ARBA" id="ARBA00022741"/>
    </source>
</evidence>
<dbReference type="InterPro" id="IPR005467">
    <property type="entry name" value="His_kinase_dom"/>
</dbReference>
<dbReference type="EMBL" id="CP003985">
    <property type="protein sequence ID" value="AGF77204.1"/>
    <property type="molecule type" value="Genomic_DNA"/>
</dbReference>
<evidence type="ECO:0000256" key="8">
    <source>
        <dbReference type="ARBA" id="ARBA00023012"/>
    </source>
</evidence>
<dbReference type="PROSITE" id="PS50109">
    <property type="entry name" value="HIS_KIN"/>
    <property type="match status" value="1"/>
</dbReference>
<evidence type="ECO:0000256" key="10">
    <source>
        <dbReference type="SAM" id="Phobius"/>
    </source>
</evidence>
<dbReference type="Pfam" id="PF00512">
    <property type="entry name" value="HisKA"/>
    <property type="match status" value="1"/>
</dbReference>
<dbReference type="PROSITE" id="PS50113">
    <property type="entry name" value="PAC"/>
    <property type="match status" value="1"/>
</dbReference>
<evidence type="ECO:0000256" key="6">
    <source>
        <dbReference type="ARBA" id="ARBA00022777"/>
    </source>
</evidence>
<dbReference type="Pfam" id="PF13426">
    <property type="entry name" value="PAS_9"/>
    <property type="match status" value="1"/>
</dbReference>
<reference evidence="15" key="1">
    <citation type="journal article" date="2013" name="Stand. Genomic Sci.">
        <title>Complete genome sequence of Desulfocapsa sulfexigens, a marine deltaproteobacterium specialized in disproportionating inorganic sulfur compounds.</title>
        <authorList>
            <person name="Finster K.W."/>
            <person name="Kjeldsen K.U."/>
            <person name="Kube M."/>
            <person name="Reinhardt R."/>
            <person name="Mussmann M."/>
            <person name="Amann R."/>
            <person name="Schreiber L."/>
        </authorList>
    </citation>
    <scope>NUCLEOTIDE SEQUENCE [LARGE SCALE GENOMIC DNA]</scope>
    <source>
        <strain evidence="15">DSM 10523 / SB164P1</strain>
    </source>
</reference>
<sequence length="528" mass="59224">MTSLIMLPAILVDMVGSFIIIVLSFLSLRYAWLLIRKQPENFLWGFLFYFCLTLVCFSVSRAVGHLLKQLLLIADNTEQWHVLAPYSGGFNTLLMISLAAVSIYYHKGIEGFRAIQQKAKSLKEANEQLEVSADKLLKMNANLEEMVEQRTKKLSASEKKFRNFFINSKDMVYFCDSVNRLVNMNTAGLEMLGYTMEDERNLTLQNIFCNEDDLEKYFETLIAVGFVEDLEVEFVRADGSVIYVLLSATAVYDEERNFIGCEGIAKDLTRVRTMMEQLASSEKMASVGQMAAGVAHEINTPLGVILGYSQLMMDDFSPDSEEGQSLQVIERQAKACRKIVADLLKFSRQSESARENIQINEVLEDVLAVTEHSLNMDHIHAHRDFSDNLPAIVGDTEKLRQVFVNFINNAHHAMEEDGGGDIYLSSRYEEESNRVVATVRDTGHGIPEDVVTKIFDPFFTTKSVGKGTGLGLSVSYGIVQEHGGTIEVESPVKGRGGEKIRGTAFHVKLPVTLRESPSVNEDLNLEQF</sequence>
<dbReference type="InterPro" id="IPR000700">
    <property type="entry name" value="PAS-assoc_C"/>
</dbReference>
<dbReference type="InterPro" id="IPR000014">
    <property type="entry name" value="PAS"/>
</dbReference>
<dbReference type="AlphaFoldDB" id="M1NBM0"/>
<proteinExistence type="predicted"/>
<comment type="catalytic activity">
    <reaction evidence="1">
        <text>ATP + protein L-histidine = ADP + protein N-phospho-L-histidine.</text>
        <dbReference type="EC" id="2.7.13.3"/>
    </reaction>
</comment>
<keyword evidence="4" id="KW-0808">Transferase</keyword>
<keyword evidence="10" id="KW-0812">Transmembrane</keyword>
<dbReference type="PROSITE" id="PS50112">
    <property type="entry name" value="PAS"/>
    <property type="match status" value="1"/>
</dbReference>
<keyword evidence="9" id="KW-0175">Coiled coil</keyword>
<keyword evidence="15" id="KW-1185">Reference proteome</keyword>
<dbReference type="InterPro" id="IPR035965">
    <property type="entry name" value="PAS-like_dom_sf"/>
</dbReference>
<keyword evidence="3" id="KW-0597">Phosphoprotein</keyword>
<dbReference type="EC" id="2.7.13.3" evidence="2"/>
<accession>M1NBM0</accession>
<dbReference type="InterPro" id="IPR036890">
    <property type="entry name" value="HATPase_C_sf"/>
</dbReference>
<dbReference type="PANTHER" id="PTHR43065:SF46">
    <property type="entry name" value="C4-DICARBOXYLATE TRANSPORT SENSOR PROTEIN DCTB"/>
    <property type="match status" value="1"/>
</dbReference>
<dbReference type="Gene3D" id="1.10.287.130">
    <property type="match status" value="1"/>
</dbReference>
<dbReference type="RefSeq" id="WP_015402902.1">
    <property type="nucleotide sequence ID" value="NC_020304.1"/>
</dbReference>
<keyword evidence="7" id="KW-0067">ATP-binding</keyword>
<dbReference type="SUPFAM" id="SSF47384">
    <property type="entry name" value="Homodimeric domain of signal transducing histidine kinase"/>
    <property type="match status" value="1"/>
</dbReference>
<evidence type="ECO:0000259" key="13">
    <source>
        <dbReference type="PROSITE" id="PS50113"/>
    </source>
</evidence>
<dbReference type="GO" id="GO:0000155">
    <property type="term" value="F:phosphorelay sensor kinase activity"/>
    <property type="evidence" value="ECO:0007669"/>
    <property type="project" value="InterPro"/>
</dbReference>
<dbReference type="InterPro" id="IPR036097">
    <property type="entry name" value="HisK_dim/P_sf"/>
</dbReference>
<dbReference type="Gene3D" id="3.30.565.10">
    <property type="entry name" value="Histidine kinase-like ATPase, C-terminal domain"/>
    <property type="match status" value="1"/>
</dbReference>
<dbReference type="SMART" id="SM00387">
    <property type="entry name" value="HATPase_c"/>
    <property type="match status" value="1"/>
</dbReference>
<dbReference type="PANTHER" id="PTHR43065">
    <property type="entry name" value="SENSOR HISTIDINE KINASE"/>
    <property type="match status" value="1"/>
</dbReference>
<dbReference type="CDD" id="cd00130">
    <property type="entry name" value="PAS"/>
    <property type="match status" value="1"/>
</dbReference>
<feature type="domain" description="Histidine kinase" evidence="11">
    <location>
        <begin position="293"/>
        <end position="513"/>
    </location>
</feature>
<feature type="transmembrane region" description="Helical" evidence="10">
    <location>
        <begin position="6"/>
        <end position="30"/>
    </location>
</feature>
<keyword evidence="6" id="KW-0418">Kinase</keyword>
<evidence type="ECO:0000259" key="11">
    <source>
        <dbReference type="PROSITE" id="PS50109"/>
    </source>
</evidence>
<dbReference type="PATRIC" id="fig|1167006.5.peg.717"/>
<dbReference type="NCBIfam" id="TIGR00229">
    <property type="entry name" value="sensory_box"/>
    <property type="match status" value="1"/>
</dbReference>
<feature type="domain" description="PAS" evidence="12">
    <location>
        <begin position="157"/>
        <end position="198"/>
    </location>
</feature>
<dbReference type="InterPro" id="IPR003594">
    <property type="entry name" value="HATPase_dom"/>
</dbReference>
<dbReference type="KEGG" id="dsf:UWK_00623"/>
<dbReference type="InterPro" id="IPR003661">
    <property type="entry name" value="HisK_dim/P_dom"/>
</dbReference>
<keyword evidence="8" id="KW-0902">Two-component regulatory system</keyword>
<dbReference type="PRINTS" id="PR00344">
    <property type="entry name" value="BCTRLSENSOR"/>
</dbReference>
<evidence type="ECO:0000256" key="3">
    <source>
        <dbReference type="ARBA" id="ARBA00022553"/>
    </source>
</evidence>
<name>M1NBM0_DESSD</name>
<keyword evidence="10" id="KW-0472">Membrane</keyword>
<feature type="domain" description="PAC" evidence="13">
    <location>
        <begin position="228"/>
        <end position="280"/>
    </location>
</feature>
<dbReference type="CDD" id="cd00082">
    <property type="entry name" value="HisKA"/>
    <property type="match status" value="1"/>
</dbReference>
<evidence type="ECO:0000256" key="1">
    <source>
        <dbReference type="ARBA" id="ARBA00000085"/>
    </source>
</evidence>
<dbReference type="InterPro" id="IPR004358">
    <property type="entry name" value="Sig_transdc_His_kin-like_C"/>
</dbReference>
<dbReference type="HOGENOM" id="CLU_000445_114_39_7"/>
<dbReference type="InterPro" id="IPR001610">
    <property type="entry name" value="PAC"/>
</dbReference>
<dbReference type="SMART" id="SM00086">
    <property type="entry name" value="PAC"/>
    <property type="match status" value="1"/>
</dbReference>